<dbReference type="Proteomes" id="UP001064262">
    <property type="component" value="Unassembled WGS sequence"/>
</dbReference>
<protein>
    <submittedName>
        <fullName evidence="9">Choline BCCT transporter BetT</fullName>
    </submittedName>
</protein>
<reference evidence="9" key="1">
    <citation type="submission" date="2022-09" db="EMBL/GenBank/DDBJ databases">
        <title>Winslowiella arboricola sp. nov., isolated from bleeding cankers on broadleaf hosts.</title>
        <authorList>
            <person name="Brady C."/>
            <person name="Kaur S."/>
            <person name="Crampton B."/>
            <person name="Maddock D."/>
            <person name="Arnold D."/>
            <person name="Denman S."/>
        </authorList>
    </citation>
    <scope>NUCLEOTIDE SEQUENCE</scope>
    <source>
        <strain evidence="9">BAC 15a-03b</strain>
    </source>
</reference>
<feature type="transmembrane region" description="Helical" evidence="8">
    <location>
        <begin position="57"/>
        <end position="76"/>
    </location>
</feature>
<evidence type="ECO:0000256" key="6">
    <source>
        <dbReference type="ARBA" id="ARBA00022989"/>
    </source>
</evidence>
<evidence type="ECO:0000256" key="2">
    <source>
        <dbReference type="ARBA" id="ARBA00005658"/>
    </source>
</evidence>
<feature type="transmembrane region" description="Helical" evidence="8">
    <location>
        <begin position="97"/>
        <end position="116"/>
    </location>
</feature>
<keyword evidence="10" id="KW-1185">Reference proteome</keyword>
<feature type="transmembrane region" description="Helical" evidence="8">
    <location>
        <begin position="195"/>
        <end position="217"/>
    </location>
</feature>
<feature type="transmembrane region" description="Helical" evidence="8">
    <location>
        <begin position="453"/>
        <end position="472"/>
    </location>
</feature>
<accession>A0A9J6PTQ3</accession>
<feature type="transmembrane region" description="Helical" evidence="8">
    <location>
        <begin position="325"/>
        <end position="342"/>
    </location>
</feature>
<comment type="subcellular location">
    <subcellularLocation>
        <location evidence="1">Cell membrane</location>
        <topology evidence="1">Multi-pass membrane protein</topology>
    </subcellularLocation>
</comment>
<keyword evidence="7 8" id="KW-0472">Membrane</keyword>
<keyword evidence="4" id="KW-1003">Cell membrane</keyword>
<feature type="transmembrane region" description="Helical" evidence="8">
    <location>
        <begin position="18"/>
        <end position="37"/>
    </location>
</feature>
<organism evidence="9 10">
    <name type="scientific">Winslowiella arboricola</name>
    <dbReference type="NCBI Taxonomy" id="2978220"/>
    <lineage>
        <taxon>Bacteria</taxon>
        <taxon>Pseudomonadati</taxon>
        <taxon>Pseudomonadota</taxon>
        <taxon>Gammaproteobacteria</taxon>
        <taxon>Enterobacterales</taxon>
        <taxon>Erwiniaceae</taxon>
        <taxon>Winslowiella</taxon>
    </lineage>
</organism>
<evidence type="ECO:0000256" key="8">
    <source>
        <dbReference type="SAM" id="Phobius"/>
    </source>
</evidence>
<dbReference type="PANTHER" id="PTHR30047:SF7">
    <property type="entry name" value="HIGH-AFFINITY CHOLINE TRANSPORT PROTEIN"/>
    <property type="match status" value="1"/>
</dbReference>
<evidence type="ECO:0000256" key="1">
    <source>
        <dbReference type="ARBA" id="ARBA00004651"/>
    </source>
</evidence>
<evidence type="ECO:0000256" key="3">
    <source>
        <dbReference type="ARBA" id="ARBA00022448"/>
    </source>
</evidence>
<evidence type="ECO:0000313" key="10">
    <source>
        <dbReference type="Proteomes" id="UP001064262"/>
    </source>
</evidence>
<evidence type="ECO:0000256" key="5">
    <source>
        <dbReference type="ARBA" id="ARBA00022692"/>
    </source>
</evidence>
<dbReference type="NCBIfam" id="TIGR00842">
    <property type="entry name" value="bcct"/>
    <property type="match status" value="1"/>
</dbReference>
<feature type="transmembrane region" description="Helical" evidence="8">
    <location>
        <begin position="354"/>
        <end position="373"/>
    </location>
</feature>
<comment type="caution">
    <text evidence="9">The sequence shown here is derived from an EMBL/GenBank/DDBJ whole genome shotgun (WGS) entry which is preliminary data.</text>
</comment>
<dbReference type="GO" id="GO:0022857">
    <property type="term" value="F:transmembrane transporter activity"/>
    <property type="evidence" value="ECO:0007669"/>
    <property type="project" value="InterPro"/>
</dbReference>
<dbReference type="InterPro" id="IPR018093">
    <property type="entry name" value="BCCT_CS"/>
</dbReference>
<feature type="transmembrane region" description="Helical" evidence="8">
    <location>
        <begin position="478"/>
        <end position="504"/>
    </location>
</feature>
<feature type="transmembrane region" description="Helical" evidence="8">
    <location>
        <begin position="148"/>
        <end position="168"/>
    </location>
</feature>
<dbReference type="InterPro" id="IPR000060">
    <property type="entry name" value="BCCT_transptr"/>
</dbReference>
<feature type="transmembrane region" description="Helical" evidence="8">
    <location>
        <begin position="413"/>
        <end position="441"/>
    </location>
</feature>
<dbReference type="RefSeq" id="WP_267141679.1">
    <property type="nucleotide sequence ID" value="NZ_JAODIL010000061.1"/>
</dbReference>
<feature type="transmembrane region" description="Helical" evidence="8">
    <location>
        <begin position="237"/>
        <end position="255"/>
    </location>
</feature>
<evidence type="ECO:0000313" key="9">
    <source>
        <dbReference type="EMBL" id="MCU5779843.1"/>
    </source>
</evidence>
<dbReference type="Pfam" id="PF02028">
    <property type="entry name" value="BCCT"/>
    <property type="match status" value="1"/>
</dbReference>
<proteinExistence type="inferred from homology"/>
<dbReference type="AlphaFoldDB" id="A0A9J6PTQ3"/>
<dbReference type="NCBIfam" id="NF007399">
    <property type="entry name" value="PRK09928.1"/>
    <property type="match status" value="1"/>
</dbReference>
<feature type="transmembrane region" description="Helical" evidence="8">
    <location>
        <begin position="267"/>
        <end position="287"/>
    </location>
</feature>
<comment type="similarity">
    <text evidence="2">Belongs to the BCCT transporter (TC 2.A.15) family.</text>
</comment>
<gene>
    <name evidence="9" type="primary">betT</name>
    <name evidence="9" type="ORF">N5923_20340</name>
</gene>
<evidence type="ECO:0000256" key="4">
    <source>
        <dbReference type="ARBA" id="ARBA00022475"/>
    </source>
</evidence>
<keyword evidence="5 8" id="KW-0812">Transmembrane</keyword>
<keyword evidence="6 8" id="KW-1133">Transmembrane helix</keyword>
<evidence type="ECO:0000256" key="7">
    <source>
        <dbReference type="ARBA" id="ARBA00023136"/>
    </source>
</evidence>
<name>A0A9J6PTQ3_9GAMM</name>
<dbReference type="EMBL" id="JAODIM010000043">
    <property type="protein sequence ID" value="MCU5779843.1"/>
    <property type="molecule type" value="Genomic_DNA"/>
</dbReference>
<sequence length="671" mass="74182">MLGTQDRLLLQPVRLNKAVFFSAALVVILFSGGVLLFPEQASSILSRAQSWASATFGWYYMLVVAFYLGFVLFVAFSRYGDIKLGPDHSTPDFSYGTWAAMLFSAGIGSELLFFGASEPLDHLLQPPDGVAGSAQAARDGMVLTMLHWGLHGWGIYTLVAMSLAYFAYRHNLPLALRSAFYPLIGDRINGPIGHAVDVFGIVGTLFGLATSLGIGVMQINSGISFLTGIAQSHTMQVILIVIVMGAATLSAVSGVDKGIRRMSEVNMLLAVLMFAFVLFAGPTSHLLNSLVQNFGDYFVSLPRKTFDLYAYSDSNKDTWLGNWTVFYWAWWIAWSPFVGMFIARISRGRTLREFVIGVLLIPMGFTLAWLSVFGNSALELYQKGMDKLGDVALSDPAMAVYHMLATYPMATPVIVLAVVICFIFFVTSADSGALVVANLSCVGDTAGEDAPNWLRIFWAVAVCVLTLSLLFAGDYTSLQTAVVLSALPFSLVLVLFVIAMYRALHHEKQKDRSRSVAIASPLLLDRHRPGHTSSWRRRLNRAISYPSRDMVYRFMDETVSPALGKVSEVLEEKGLLVESDLSPQDFTLGIRVSHGEEAPFHYGVQMSGYSTPSFMRSGGNLSHTASRYYRAEVHLWEGSQEYDLVGYTEEQIINDILDHYERHLQFLHLIR</sequence>
<dbReference type="PROSITE" id="PS01303">
    <property type="entry name" value="BCCT"/>
    <property type="match status" value="1"/>
</dbReference>
<dbReference type="PANTHER" id="PTHR30047">
    <property type="entry name" value="HIGH-AFFINITY CHOLINE TRANSPORT PROTEIN-RELATED"/>
    <property type="match status" value="1"/>
</dbReference>
<keyword evidence="3" id="KW-0813">Transport</keyword>
<dbReference type="GO" id="GO:0005886">
    <property type="term" value="C:plasma membrane"/>
    <property type="evidence" value="ECO:0007669"/>
    <property type="project" value="UniProtKB-SubCell"/>
</dbReference>